<dbReference type="SUPFAM" id="SSF56281">
    <property type="entry name" value="Metallo-hydrolase/oxidoreductase"/>
    <property type="match status" value="1"/>
</dbReference>
<keyword evidence="6" id="KW-1185">Reference proteome</keyword>
<reference evidence="3 6" key="1">
    <citation type="journal article" date="2015" name="ISME J.">
        <title>Elemental sulfur and acetate can support life of a novel strictly anaerobic haloarchaeon.</title>
        <authorList>
            <person name="Sorokin D.Y."/>
            <person name="Kublanov I.V."/>
            <person name="Gavrilov S.N."/>
            <person name="Rojo D."/>
            <person name="Roman P."/>
            <person name="Golyshin P.N."/>
            <person name="Slepak V.Z."/>
            <person name="Smedile F."/>
            <person name="Ferrer M."/>
            <person name="Messina E."/>
            <person name="La Cono V."/>
            <person name="Yakimov M.M."/>
        </authorList>
    </citation>
    <scope>NUCLEOTIDE SEQUENCE [LARGE SCALE GENOMIC DNA]</scope>
    <source>
        <strain evidence="3 6">HSR2</strain>
    </source>
</reference>
<sequence length="280" mass="31180">MAIESDWGDWLPRAVDDADPEGMAIWYLGCNGFVLKGSSGTTLFIDPYLGTGDPPRTIRMIPIPFAPEDVATADAILATHEHTDHVHGPSQGPILQHTDATFLGPDASVEKALDEESWSETYDVSESQFREVTEGESVEIGEFVVHVEIANDPDADHPVSYLIEHDGNTFYHGGDTKPTADFRTVGERYDIDLAALAFGSVGMIPDKETREPKRTRWYNDENQIVEIAEALQVDRLLPTHWDMWKGLTADPRALFDHVRGFDHPRTLRLAEIGDRIDLSA</sequence>
<dbReference type="HOGENOM" id="CLU_020884_3_0_2"/>
<reference evidence="5" key="2">
    <citation type="submission" date="2015-05" db="EMBL/GenBank/DDBJ databases">
        <title>Complete genome sequence of Halanaeroarchaeum sulfurireducens type strain M27-SA2, a sulfate-reducer haloarchaeon from marine anoxic lake Medee.</title>
        <authorList>
            <person name="Messina E."/>
            <person name="Kublanov I.V."/>
            <person name="Toshchakov S."/>
            <person name="Arcadi E."/>
            <person name="La Spada G."/>
            <person name="La Cono V."/>
            <person name="Yakimov M.M."/>
        </authorList>
    </citation>
    <scope>NUCLEOTIDE SEQUENCE [LARGE SCALE GENOMIC DNA]</scope>
    <source>
        <strain evidence="5">M27-SA2</strain>
    </source>
</reference>
<dbReference type="InterPro" id="IPR036866">
    <property type="entry name" value="RibonucZ/Hydroxyglut_hydro"/>
</dbReference>
<gene>
    <name evidence="4" type="ORF">HLASA_1315</name>
    <name evidence="3" type="ORF">HLASF_1328</name>
</gene>
<protein>
    <submittedName>
        <fullName evidence="3">Beta-lactamase domain protein</fullName>
    </submittedName>
</protein>
<evidence type="ECO:0000313" key="4">
    <source>
        <dbReference type="EMBL" id="ALG82208.1"/>
    </source>
</evidence>
<proteinExistence type="predicted"/>
<dbReference type="OrthoDB" id="336381at2157"/>
<reference evidence="4 5" key="3">
    <citation type="journal article" date="2016" name="Stand. Genomic Sci.">
        <title>Complete genome sequence of 'Halanaeroarchaeum sulfurireducens' M27-SA2, a sulfur-reducing and acetate-oxidizing haloarchaeon from the deep-sea hypersaline anoxic lake Medee.</title>
        <authorList>
            <person name="Messina E."/>
            <person name="Sorokin D.Y."/>
            <person name="Kublanov I.V."/>
            <person name="Toshchakov S."/>
            <person name="Lopatina A."/>
            <person name="Arcadi E."/>
            <person name="Smedile F."/>
            <person name="La Spada G."/>
            <person name="La Cono V."/>
            <person name="Yakimov M.M."/>
        </authorList>
    </citation>
    <scope>NUCLEOTIDE SEQUENCE [LARGE SCALE GENOMIC DNA]</scope>
    <source>
        <strain evidence="4 5">M27-SA2</strain>
    </source>
</reference>
<evidence type="ECO:0000259" key="2">
    <source>
        <dbReference type="SMART" id="SM00849"/>
    </source>
</evidence>
<evidence type="ECO:0000313" key="5">
    <source>
        <dbReference type="Proteomes" id="UP000060390"/>
    </source>
</evidence>
<feature type="domain" description="Metallo-beta-lactamase" evidence="2">
    <location>
        <begin position="29"/>
        <end position="240"/>
    </location>
</feature>
<evidence type="ECO:0000256" key="1">
    <source>
        <dbReference type="ARBA" id="ARBA00022801"/>
    </source>
</evidence>
<evidence type="ECO:0000313" key="3">
    <source>
        <dbReference type="EMBL" id="AKH97814.1"/>
    </source>
</evidence>
<dbReference type="SMART" id="SM00849">
    <property type="entry name" value="Lactamase_B"/>
    <property type="match status" value="1"/>
</dbReference>
<accession>A0A0F7PDX1</accession>
<dbReference type="InterPro" id="IPR001279">
    <property type="entry name" value="Metallo-B-lactamas"/>
</dbReference>
<dbReference type="KEGG" id="hsf:HLASA_1315"/>
<dbReference type="InterPro" id="IPR050114">
    <property type="entry name" value="UPF0173_UPF0282_UlaG_hydrolase"/>
</dbReference>
<dbReference type="Proteomes" id="UP000060390">
    <property type="component" value="Chromosome"/>
</dbReference>
<dbReference type="PATRIC" id="fig|1604004.4.peg.1393"/>
<dbReference type="AlphaFoldDB" id="A0A0F7PDX1"/>
<dbReference type="PANTHER" id="PTHR43546:SF9">
    <property type="entry name" value="L-ASCORBATE-6-PHOSPHATE LACTONASE ULAG-RELATED"/>
    <property type="match status" value="1"/>
</dbReference>
<dbReference type="EMBL" id="CP008874">
    <property type="protein sequence ID" value="AKH97814.1"/>
    <property type="molecule type" value="Genomic_DNA"/>
</dbReference>
<dbReference type="Proteomes" id="UP000069906">
    <property type="component" value="Chromosome"/>
</dbReference>
<dbReference type="EMBL" id="CP011564">
    <property type="protein sequence ID" value="ALG82208.1"/>
    <property type="molecule type" value="Genomic_DNA"/>
</dbReference>
<dbReference type="Pfam" id="PF12706">
    <property type="entry name" value="Lactamase_B_2"/>
    <property type="match status" value="1"/>
</dbReference>
<dbReference type="RefSeq" id="WP_050048529.1">
    <property type="nucleotide sequence ID" value="NZ_CP008874.1"/>
</dbReference>
<dbReference type="GO" id="GO:0016787">
    <property type="term" value="F:hydrolase activity"/>
    <property type="evidence" value="ECO:0007669"/>
    <property type="project" value="UniProtKB-KW"/>
</dbReference>
<dbReference type="STRING" id="1604004.HLASA_1315"/>
<evidence type="ECO:0000313" key="6">
    <source>
        <dbReference type="Proteomes" id="UP000069906"/>
    </source>
</evidence>
<dbReference type="Gene3D" id="3.60.15.10">
    <property type="entry name" value="Ribonuclease Z/Hydroxyacylglutathione hydrolase-like"/>
    <property type="match status" value="1"/>
</dbReference>
<dbReference type="GeneID" id="26010660"/>
<keyword evidence="1" id="KW-0378">Hydrolase</keyword>
<name>A0A0F7PDX1_9EURY</name>
<organism evidence="3 6">
    <name type="scientific">Halanaeroarchaeum sulfurireducens</name>
    <dbReference type="NCBI Taxonomy" id="1604004"/>
    <lineage>
        <taxon>Archaea</taxon>
        <taxon>Methanobacteriati</taxon>
        <taxon>Methanobacteriota</taxon>
        <taxon>Stenosarchaea group</taxon>
        <taxon>Halobacteria</taxon>
        <taxon>Halobacteriales</taxon>
        <taxon>Halobacteriaceae</taxon>
        <taxon>Halanaeroarchaeum</taxon>
    </lineage>
</organism>
<dbReference type="KEGG" id="hsu:HLASF_1328"/>
<dbReference type="PANTHER" id="PTHR43546">
    <property type="entry name" value="UPF0173 METAL-DEPENDENT HYDROLASE MJ1163-RELATED"/>
    <property type="match status" value="1"/>
</dbReference>